<keyword evidence="4" id="KW-1185">Reference proteome</keyword>
<evidence type="ECO:0000256" key="1">
    <source>
        <dbReference type="SAM" id="Phobius"/>
    </source>
</evidence>
<feature type="transmembrane region" description="Helical" evidence="1">
    <location>
        <begin position="114"/>
        <end position="133"/>
    </location>
</feature>
<accession>A0AAD6Z292</accession>
<feature type="transmembrane region" description="Helical" evidence="1">
    <location>
        <begin position="42"/>
        <end position="60"/>
    </location>
</feature>
<keyword evidence="1" id="KW-0812">Transmembrane</keyword>
<dbReference type="Proteomes" id="UP001218218">
    <property type="component" value="Unassembled WGS sequence"/>
</dbReference>
<dbReference type="AlphaFoldDB" id="A0AAD6Z292"/>
<organism evidence="3 4">
    <name type="scientific">Mycena albidolilacea</name>
    <dbReference type="NCBI Taxonomy" id="1033008"/>
    <lineage>
        <taxon>Eukaryota</taxon>
        <taxon>Fungi</taxon>
        <taxon>Dikarya</taxon>
        <taxon>Basidiomycota</taxon>
        <taxon>Agaricomycotina</taxon>
        <taxon>Agaricomycetes</taxon>
        <taxon>Agaricomycetidae</taxon>
        <taxon>Agaricales</taxon>
        <taxon>Marasmiineae</taxon>
        <taxon>Mycenaceae</taxon>
        <taxon>Mycena</taxon>
    </lineage>
</organism>
<gene>
    <name evidence="3" type="ORF">DFH08DRAFT_721520</name>
</gene>
<feature type="transmembrane region" description="Helical" evidence="1">
    <location>
        <begin position="80"/>
        <end position="102"/>
    </location>
</feature>
<protein>
    <recommendedName>
        <fullName evidence="2">DUF6533 domain-containing protein</fullName>
    </recommendedName>
</protein>
<feature type="domain" description="DUF6533" evidence="2">
    <location>
        <begin position="13"/>
        <end position="53"/>
    </location>
</feature>
<dbReference type="Pfam" id="PF20151">
    <property type="entry name" value="DUF6533"/>
    <property type="match status" value="1"/>
</dbReference>
<feature type="non-terminal residue" evidence="3">
    <location>
        <position position="239"/>
    </location>
</feature>
<sequence>AASQHSQLNSDSSMAALLYYDFVLMLPKDIQYIWNQRFRLSTALYIGCRYALLANVLYLLAIEDKLGSTVSPAALDLCDLWYKIIAAMSTLGRVSVITVFVLRTSALYGRNRWIIAYMVILGLACIVLGITHVPGLHCMGSSTLPMCVQFPSWRSSVHIGAALASIVAVDDFGADPVAVAHAEVEMQTEVQLSVAGPSGCKDRNIDINGGTRSACLEENAPKGAIERDGIATESEIEPV</sequence>
<dbReference type="InterPro" id="IPR045340">
    <property type="entry name" value="DUF6533"/>
</dbReference>
<name>A0AAD6Z292_9AGAR</name>
<keyword evidence="1" id="KW-1133">Transmembrane helix</keyword>
<evidence type="ECO:0000259" key="2">
    <source>
        <dbReference type="Pfam" id="PF20151"/>
    </source>
</evidence>
<evidence type="ECO:0000313" key="4">
    <source>
        <dbReference type="Proteomes" id="UP001218218"/>
    </source>
</evidence>
<reference evidence="3" key="1">
    <citation type="submission" date="2023-03" db="EMBL/GenBank/DDBJ databases">
        <title>Massive genome expansion in bonnet fungi (Mycena s.s.) driven by repeated elements and novel gene families across ecological guilds.</title>
        <authorList>
            <consortium name="Lawrence Berkeley National Laboratory"/>
            <person name="Harder C.B."/>
            <person name="Miyauchi S."/>
            <person name="Viragh M."/>
            <person name="Kuo A."/>
            <person name="Thoen E."/>
            <person name="Andreopoulos B."/>
            <person name="Lu D."/>
            <person name="Skrede I."/>
            <person name="Drula E."/>
            <person name="Henrissat B."/>
            <person name="Morin E."/>
            <person name="Kohler A."/>
            <person name="Barry K."/>
            <person name="LaButti K."/>
            <person name="Morin E."/>
            <person name="Salamov A."/>
            <person name="Lipzen A."/>
            <person name="Mereny Z."/>
            <person name="Hegedus B."/>
            <person name="Baldrian P."/>
            <person name="Stursova M."/>
            <person name="Weitz H."/>
            <person name="Taylor A."/>
            <person name="Grigoriev I.V."/>
            <person name="Nagy L.G."/>
            <person name="Martin F."/>
            <person name="Kauserud H."/>
        </authorList>
    </citation>
    <scope>NUCLEOTIDE SEQUENCE</scope>
    <source>
        <strain evidence="3">CBHHK002</strain>
    </source>
</reference>
<dbReference type="EMBL" id="JARIHO010000099">
    <property type="protein sequence ID" value="KAJ7304741.1"/>
    <property type="molecule type" value="Genomic_DNA"/>
</dbReference>
<proteinExistence type="predicted"/>
<evidence type="ECO:0000313" key="3">
    <source>
        <dbReference type="EMBL" id="KAJ7304741.1"/>
    </source>
</evidence>
<comment type="caution">
    <text evidence="3">The sequence shown here is derived from an EMBL/GenBank/DDBJ whole genome shotgun (WGS) entry which is preliminary data.</text>
</comment>
<keyword evidence="1" id="KW-0472">Membrane</keyword>